<feature type="domain" description="Fungal lipase-type" evidence="1">
    <location>
        <begin position="181"/>
        <end position="274"/>
    </location>
</feature>
<evidence type="ECO:0000259" key="1">
    <source>
        <dbReference type="Pfam" id="PF01764"/>
    </source>
</evidence>
<dbReference type="GO" id="GO:0006629">
    <property type="term" value="P:lipid metabolic process"/>
    <property type="evidence" value="ECO:0007669"/>
    <property type="project" value="InterPro"/>
</dbReference>
<dbReference type="Pfam" id="PF01764">
    <property type="entry name" value="Lipase_3"/>
    <property type="match status" value="1"/>
</dbReference>
<dbReference type="AlphaFoldDB" id="A0A7C8MRI9"/>
<gene>
    <name evidence="2" type="ORF">GQX73_g9790</name>
</gene>
<dbReference type="Gene3D" id="3.40.50.1820">
    <property type="entry name" value="alpha/beta hydrolase"/>
    <property type="match status" value="1"/>
</dbReference>
<dbReference type="Proteomes" id="UP000481858">
    <property type="component" value="Unassembled WGS sequence"/>
</dbReference>
<dbReference type="EMBL" id="WUBL01000182">
    <property type="protein sequence ID" value="KAF2963774.1"/>
    <property type="molecule type" value="Genomic_DNA"/>
</dbReference>
<comment type="caution">
    <text evidence="2">The sequence shown here is derived from an EMBL/GenBank/DDBJ whole genome shotgun (WGS) entry which is preliminary data.</text>
</comment>
<proteinExistence type="predicted"/>
<evidence type="ECO:0000313" key="2">
    <source>
        <dbReference type="EMBL" id="KAF2963774.1"/>
    </source>
</evidence>
<name>A0A7C8MRI9_9PEZI</name>
<organism evidence="2 3">
    <name type="scientific">Xylaria multiplex</name>
    <dbReference type="NCBI Taxonomy" id="323545"/>
    <lineage>
        <taxon>Eukaryota</taxon>
        <taxon>Fungi</taxon>
        <taxon>Dikarya</taxon>
        <taxon>Ascomycota</taxon>
        <taxon>Pezizomycotina</taxon>
        <taxon>Sordariomycetes</taxon>
        <taxon>Xylariomycetidae</taxon>
        <taxon>Xylariales</taxon>
        <taxon>Xylariaceae</taxon>
        <taxon>Xylaria</taxon>
    </lineage>
</organism>
<protein>
    <recommendedName>
        <fullName evidence="1">Fungal lipase-type domain-containing protein</fullName>
    </recommendedName>
</protein>
<dbReference type="InterPro" id="IPR002921">
    <property type="entry name" value="Fungal_lipase-type"/>
</dbReference>
<sequence>MPSQPNWLDYNLFQQIYCLSMSANIVSGHEGSEETLQNVLQQSLNRVLPKLPGKWTISWGPKVFKEQNKDSPKGGPDNVWFAAADESKNVCVAIAGTAPHSWADMGQNLGVNKVVDFDAWVRQWSSDNIPKPQPCNPNENDGSTVAYCAKGTCIGAWNILHNPGTAALSNCSTDAAKVMRIDEYLSRLDASHTVVFTGHSLGGVLAPVVALGLRKANRINVHDVKVLASAGVSPGNDKLARDFAETFPSPQELVGTYKVYNTDYYNEFDIVPQAWSISPADDRNLYNILNRILQFSDKLKPWAELLSNIAMGLSRASRIRYVPLPGQGFTGQAPSGPIQSWDDLRRIVGEQHSLAYWNTIGITDFMRLFERTFCLLEGAEAE</sequence>
<dbReference type="OrthoDB" id="406844at2759"/>
<dbReference type="SUPFAM" id="SSF53474">
    <property type="entry name" value="alpha/beta-Hydrolases"/>
    <property type="match status" value="1"/>
</dbReference>
<dbReference type="InParanoid" id="A0A7C8MRI9"/>
<evidence type="ECO:0000313" key="3">
    <source>
        <dbReference type="Proteomes" id="UP000481858"/>
    </source>
</evidence>
<reference evidence="2 3" key="1">
    <citation type="submission" date="2019-12" db="EMBL/GenBank/DDBJ databases">
        <title>Draft genome sequence of the ascomycete Xylaria multiplex DSM 110363.</title>
        <authorList>
            <person name="Buettner E."/>
            <person name="Kellner H."/>
        </authorList>
    </citation>
    <scope>NUCLEOTIDE SEQUENCE [LARGE SCALE GENOMIC DNA]</scope>
    <source>
        <strain evidence="2 3">DSM 110363</strain>
    </source>
</reference>
<keyword evidence="3" id="KW-1185">Reference proteome</keyword>
<dbReference type="InterPro" id="IPR029058">
    <property type="entry name" value="AB_hydrolase_fold"/>
</dbReference>
<accession>A0A7C8MRI9</accession>